<dbReference type="InterPro" id="IPR027417">
    <property type="entry name" value="P-loop_NTPase"/>
</dbReference>
<proteinExistence type="predicted"/>
<name>A0A6H1NXU9_PRIMG</name>
<protein>
    <submittedName>
        <fullName evidence="1">AAA family ATPase</fullName>
    </submittedName>
</protein>
<organism evidence="1 2">
    <name type="scientific">Priestia megaterium</name>
    <name type="common">Bacillus megaterium</name>
    <dbReference type="NCBI Taxonomy" id="1404"/>
    <lineage>
        <taxon>Bacteria</taxon>
        <taxon>Bacillati</taxon>
        <taxon>Bacillota</taxon>
        <taxon>Bacilli</taxon>
        <taxon>Bacillales</taxon>
        <taxon>Bacillaceae</taxon>
        <taxon>Priestia</taxon>
    </lineage>
</organism>
<dbReference type="Pfam" id="PF13671">
    <property type="entry name" value="AAA_33"/>
    <property type="match status" value="1"/>
</dbReference>
<reference evidence="1 2" key="1">
    <citation type="submission" date="2020-04" db="EMBL/GenBank/DDBJ databases">
        <title>Genome-Wide Identification of 5-Methylcytosine Sites in Bacterial Genomes By High-Throughput Sequencing of MspJI Restriction Fragments.</title>
        <authorList>
            <person name="Wu V."/>
        </authorList>
    </citation>
    <scope>NUCLEOTIDE SEQUENCE [LARGE SCALE GENOMIC DNA]</scope>
    <source>
        <strain evidence="1 2">S2</strain>
    </source>
</reference>
<evidence type="ECO:0000313" key="2">
    <source>
        <dbReference type="Proteomes" id="UP000501868"/>
    </source>
</evidence>
<dbReference type="SUPFAM" id="SSF52540">
    <property type="entry name" value="P-loop containing nucleoside triphosphate hydrolases"/>
    <property type="match status" value="1"/>
</dbReference>
<dbReference type="Gene3D" id="3.40.50.300">
    <property type="entry name" value="P-loop containing nucleotide triphosphate hydrolases"/>
    <property type="match status" value="1"/>
</dbReference>
<sequence>MHNRNNSSIYIISGPYGVGKSTVTKSLAQEMDKVALIEGDQIKLMFKGKNPPTREEEQSLVWKNIFSLTWNFVENNINVIIDYVVRTELEWFPIHFSDLNVKIYYVVLCADENTLISRLNERGDDFLIDGSLMLLYKLKNSSPNKNYLYDTTNKQPTEIIHDLKSRFDQFCL</sequence>
<dbReference type="Proteomes" id="UP000501868">
    <property type="component" value="Chromosome"/>
</dbReference>
<accession>A0A6H1NXU9</accession>
<reference evidence="1 2" key="2">
    <citation type="submission" date="2020-04" db="EMBL/GenBank/DDBJ databases">
        <authorList>
            <person name="Fomenkov A."/>
            <person name="Anton B.P."/>
            <person name="Roberts R.J."/>
        </authorList>
    </citation>
    <scope>NUCLEOTIDE SEQUENCE [LARGE SCALE GENOMIC DNA]</scope>
    <source>
        <strain evidence="1 2">S2</strain>
    </source>
</reference>
<gene>
    <name evidence="1" type="ORF">HFZ78_04480</name>
</gene>
<dbReference type="AlphaFoldDB" id="A0A6H1NXU9"/>
<evidence type="ECO:0000313" key="1">
    <source>
        <dbReference type="EMBL" id="QIZ06088.1"/>
    </source>
</evidence>
<dbReference type="EMBL" id="CP051128">
    <property type="protein sequence ID" value="QIZ06088.1"/>
    <property type="molecule type" value="Genomic_DNA"/>
</dbReference>